<evidence type="ECO:0000313" key="1">
    <source>
        <dbReference type="EMBL" id="CAG7672871.1"/>
    </source>
</evidence>
<name>A0A8J2J4S0_9HEXA</name>
<dbReference type="EMBL" id="CAJVCH010012141">
    <property type="protein sequence ID" value="CAG7672871.1"/>
    <property type="molecule type" value="Genomic_DNA"/>
</dbReference>
<dbReference type="AlphaFoldDB" id="A0A8J2J4S0"/>
<evidence type="ECO:0000313" key="2">
    <source>
        <dbReference type="Proteomes" id="UP000708208"/>
    </source>
</evidence>
<sequence length="21" mass="2021">MNAVAFAVATLLAVANAGFLG</sequence>
<comment type="caution">
    <text evidence="1">The sequence shown here is derived from an EMBL/GenBank/DDBJ whole genome shotgun (WGS) entry which is preliminary data.</text>
</comment>
<proteinExistence type="predicted"/>
<dbReference type="Proteomes" id="UP000708208">
    <property type="component" value="Unassembled WGS sequence"/>
</dbReference>
<accession>A0A8J2J4S0</accession>
<organism evidence="1 2">
    <name type="scientific">Allacma fusca</name>
    <dbReference type="NCBI Taxonomy" id="39272"/>
    <lineage>
        <taxon>Eukaryota</taxon>
        <taxon>Metazoa</taxon>
        <taxon>Ecdysozoa</taxon>
        <taxon>Arthropoda</taxon>
        <taxon>Hexapoda</taxon>
        <taxon>Collembola</taxon>
        <taxon>Symphypleona</taxon>
        <taxon>Sminthuridae</taxon>
        <taxon>Allacma</taxon>
    </lineage>
</organism>
<reference evidence="1" key="1">
    <citation type="submission" date="2021-06" db="EMBL/GenBank/DDBJ databases">
        <authorList>
            <person name="Hodson N. C."/>
            <person name="Mongue J. A."/>
            <person name="Jaron S. K."/>
        </authorList>
    </citation>
    <scope>NUCLEOTIDE SEQUENCE</scope>
</reference>
<keyword evidence="2" id="KW-1185">Reference proteome</keyword>
<gene>
    <name evidence="1" type="ORF">AFUS01_LOCUS2143</name>
</gene>
<protein>
    <submittedName>
        <fullName evidence="1">Uncharacterized protein</fullName>
    </submittedName>
</protein>
<feature type="non-terminal residue" evidence="1">
    <location>
        <position position="1"/>
    </location>
</feature>